<dbReference type="Gene3D" id="3.20.20.70">
    <property type="entry name" value="Aldolase class I"/>
    <property type="match status" value="1"/>
</dbReference>
<dbReference type="InterPro" id="IPR002252">
    <property type="entry name" value="Glyco_hydro_36"/>
</dbReference>
<keyword evidence="3" id="KW-0732">Signal</keyword>
<dbReference type="InterPro" id="IPR017853">
    <property type="entry name" value="GH"/>
</dbReference>
<evidence type="ECO:0000313" key="5">
    <source>
        <dbReference type="Proteomes" id="UP000197153"/>
    </source>
</evidence>
<sequence>MKQPSSRRAFLKMTTSLALAAPMATPMQALASPGEAVVFADDRLRIEFDNQMRSRIALVTEGKPLWLTGFDAGETLSLVGGHDAILFALRDTTSQAINDRHGPGRQVRLAGLSGQGIEKTLTLHQYARYPGVAFMQVSYRNTTAKAVAATGWRNGAHRLLPPGLQPGGSVPAFWSYSGGTYADRRDWLQPVKAGFAQDNYLGMSSSDYGGGPPIADLWRREGGLAVGHLAPVPELVSLPVSEDKGGARLALTAERDVVLAPGGTFDTLETLLAVHAGDYFPALDAYRRIAADRGVRPPQPSAASFEPIWCAWGYERSCTPELIEATLPKAKELGLDWAVIDDGWQKAIGDWVVDPAKYPGREADFLKLVGGIRQGGLKPRLWYAPLAAAPGSDLLHDHTDMLLLSKEGAPQLVTWWNSFYLCPAYEPTRAHTVALVRKFLGDWGFKGLKIDGQHLNGVAPCYNPSHNHARPEESVEALPGFFRAIYEAAMAIDKDNIVELCPCGTAYSVYDFPYVNQVPASDPESSWQVRLKGKTLKALMGPSAPFAGDHVELSDGGDDFASTVGIGGIVSTKFTWPVDPKPKDSFLLTPEREAHWKKWIGLYRDKRLAEGLYRGDVYDIGFDKPEGHLVESGGRYYYAFYAPRWSGPLTLRGLPAGGRFQVRDYVEERDLGLVPSAHPVLTVSFEKSLLLEVSPA</sequence>
<keyword evidence="2" id="KW-0326">Glycosidase</keyword>
<dbReference type="InterPro" id="IPR006311">
    <property type="entry name" value="TAT_signal"/>
</dbReference>
<dbReference type="PANTHER" id="PTHR43053:SF3">
    <property type="entry name" value="ALPHA-GALACTOSIDASE C-RELATED"/>
    <property type="match status" value="1"/>
</dbReference>
<feature type="chain" id="PRO_5012286754" evidence="3">
    <location>
        <begin position="32"/>
        <end position="696"/>
    </location>
</feature>
<evidence type="ECO:0000313" key="4">
    <source>
        <dbReference type="EMBL" id="ASG23969.1"/>
    </source>
</evidence>
<dbReference type="Pfam" id="PF02065">
    <property type="entry name" value="Melibiase"/>
    <property type="match status" value="1"/>
</dbReference>
<organism evidence="4 5">
    <name type="scientific">Nitrospirillum viridazoti CBAmc</name>
    <dbReference type="NCBI Taxonomy" id="1441467"/>
    <lineage>
        <taxon>Bacteria</taxon>
        <taxon>Pseudomonadati</taxon>
        <taxon>Pseudomonadota</taxon>
        <taxon>Alphaproteobacteria</taxon>
        <taxon>Rhodospirillales</taxon>
        <taxon>Azospirillaceae</taxon>
        <taxon>Nitrospirillum</taxon>
        <taxon>Nitrospirillum viridazoti</taxon>
    </lineage>
</organism>
<dbReference type="SUPFAM" id="SSF51445">
    <property type="entry name" value="(Trans)glycosidases"/>
    <property type="match status" value="1"/>
</dbReference>
<gene>
    <name evidence="4" type="ORF">Y958_23760</name>
</gene>
<dbReference type="CDD" id="cd14791">
    <property type="entry name" value="GH36"/>
    <property type="match status" value="1"/>
</dbReference>
<dbReference type="AlphaFoldDB" id="A0A248JZI1"/>
<proteinExistence type="predicted"/>
<protein>
    <submittedName>
        <fullName evidence="4">Alpha-galactosidase</fullName>
    </submittedName>
</protein>
<dbReference type="GO" id="GO:0004557">
    <property type="term" value="F:alpha-galactosidase activity"/>
    <property type="evidence" value="ECO:0007669"/>
    <property type="project" value="InterPro"/>
</dbReference>
<dbReference type="EMBL" id="CP022112">
    <property type="protein sequence ID" value="ASG23969.1"/>
    <property type="molecule type" value="Genomic_DNA"/>
</dbReference>
<dbReference type="InterPro" id="IPR013785">
    <property type="entry name" value="Aldolase_TIM"/>
</dbReference>
<evidence type="ECO:0000256" key="2">
    <source>
        <dbReference type="ARBA" id="ARBA00023295"/>
    </source>
</evidence>
<dbReference type="PROSITE" id="PS51318">
    <property type="entry name" value="TAT"/>
    <property type="match status" value="1"/>
</dbReference>
<dbReference type="InterPro" id="IPR050985">
    <property type="entry name" value="Alpha-glycosidase_related"/>
</dbReference>
<feature type="signal peptide" evidence="3">
    <location>
        <begin position="1"/>
        <end position="31"/>
    </location>
</feature>
<dbReference type="RefSeq" id="WP_088874429.1">
    <property type="nucleotide sequence ID" value="NZ_CP022112.1"/>
</dbReference>
<keyword evidence="5" id="KW-1185">Reference proteome</keyword>
<reference evidence="4 5" key="1">
    <citation type="submission" date="2017-06" db="EMBL/GenBank/DDBJ databases">
        <title>Complete genome sequence of Nitrospirillum amazonense strain CBAmC, an endophytic nitrogen-fixing and plant growth-promoting bacterium, isolated from sugarcane.</title>
        <authorList>
            <person name="Schwab S."/>
            <person name="dos Santos Teixeira K.R."/>
            <person name="Simoes Araujo J.L."/>
            <person name="Soares Vidal M."/>
            <person name="Borges de Freitas H.R."/>
            <person name="Rivello Crivelaro A.L."/>
            <person name="Bueno de Camargo Nunes A."/>
            <person name="dos Santos C.M."/>
            <person name="Palmeira da Silva Rosa D."/>
            <person name="da Silva Padilha D."/>
            <person name="da Silva E."/>
            <person name="Araujo Terra L."/>
            <person name="Soares Mendes V."/>
            <person name="Farinelli L."/>
            <person name="Magalhaes Cruz L."/>
            <person name="Baldani J.I."/>
        </authorList>
    </citation>
    <scope>NUCLEOTIDE SEQUENCE [LARGE SCALE GENOMIC DNA]</scope>
    <source>
        <strain evidence="4 5">CBAmC</strain>
    </source>
</reference>
<name>A0A248JZI1_9PROT</name>
<accession>A0A248JZI1</accession>
<evidence type="ECO:0000256" key="1">
    <source>
        <dbReference type="ARBA" id="ARBA00022801"/>
    </source>
</evidence>
<keyword evidence="1" id="KW-0378">Hydrolase</keyword>
<dbReference type="Proteomes" id="UP000197153">
    <property type="component" value="Chromosome 3"/>
</dbReference>
<dbReference type="PANTHER" id="PTHR43053">
    <property type="entry name" value="GLYCOSIDASE FAMILY 31"/>
    <property type="match status" value="1"/>
</dbReference>
<evidence type="ECO:0000256" key="3">
    <source>
        <dbReference type="SAM" id="SignalP"/>
    </source>
</evidence>
<dbReference type="KEGG" id="nao:Y958_23760"/>
<dbReference type="GO" id="GO:0016052">
    <property type="term" value="P:carbohydrate catabolic process"/>
    <property type="evidence" value="ECO:0007669"/>
    <property type="project" value="InterPro"/>
</dbReference>